<dbReference type="RefSeq" id="WP_372825021.1">
    <property type="nucleotide sequence ID" value="NZ_JARRIF010000002.1"/>
</dbReference>
<feature type="transmembrane region" description="Helical" evidence="1">
    <location>
        <begin position="20"/>
        <end position="37"/>
    </location>
</feature>
<keyword evidence="3" id="KW-1185">Reference proteome</keyword>
<protein>
    <submittedName>
        <fullName evidence="2">Uncharacterized protein</fullName>
    </submittedName>
</protein>
<comment type="caution">
    <text evidence="2">The sequence shown here is derived from an EMBL/GenBank/DDBJ whole genome shotgun (WGS) entry which is preliminary data.</text>
</comment>
<organism evidence="2 3">
    <name type="scientific">Pyrococcus kukulkanii</name>
    <dbReference type="NCBI Taxonomy" id="1609559"/>
    <lineage>
        <taxon>Archaea</taxon>
        <taxon>Methanobacteriati</taxon>
        <taxon>Methanobacteriota</taxon>
        <taxon>Thermococci</taxon>
        <taxon>Thermococcales</taxon>
        <taxon>Thermococcaceae</taxon>
        <taxon>Pyrococcus</taxon>
    </lineage>
</organism>
<evidence type="ECO:0000313" key="2">
    <source>
        <dbReference type="EMBL" id="MFA4805426.1"/>
    </source>
</evidence>
<keyword evidence="1" id="KW-1133">Transmembrane helix</keyword>
<keyword evidence="1" id="KW-0812">Transmembrane</keyword>
<proteinExistence type="predicted"/>
<keyword evidence="1" id="KW-0472">Membrane</keyword>
<accession>A0ABV4T6C6</accession>
<gene>
    <name evidence="2" type="ORF">P8X34_11880</name>
</gene>
<reference evidence="2 3" key="1">
    <citation type="submission" date="2023-03" db="EMBL/GenBank/DDBJ databases">
        <title>Speciation in Pyrococcus: adaptation to high temperature as a mechanism.</title>
        <authorList>
            <person name="Gu J."/>
        </authorList>
    </citation>
    <scope>NUCLEOTIDE SEQUENCE [LARGE SCALE GENOMIC DNA]</scope>
    <source>
        <strain evidence="2 3">LMOA34</strain>
    </source>
</reference>
<dbReference type="EMBL" id="JARRIG010000009">
    <property type="protein sequence ID" value="MFA4805426.1"/>
    <property type="molecule type" value="Genomic_DNA"/>
</dbReference>
<name>A0ABV4T6C6_9EURY</name>
<evidence type="ECO:0000256" key="1">
    <source>
        <dbReference type="SAM" id="Phobius"/>
    </source>
</evidence>
<evidence type="ECO:0000313" key="3">
    <source>
        <dbReference type="Proteomes" id="UP001571980"/>
    </source>
</evidence>
<dbReference type="Proteomes" id="UP001571980">
    <property type="component" value="Unassembled WGS sequence"/>
</dbReference>
<sequence length="125" mass="13932">MALAVRYYYRRFRNSEAERYILLIIVAFMVVVAFYAFKNYLMTGSFGLLAAVSAAKDRVSTSVKGLKTFLGSLFGMFIDGYAGFTNAVVHAALAGNWAAMVFLSGYIALVGVMLWNYFESGRFVR</sequence>
<feature type="transmembrane region" description="Helical" evidence="1">
    <location>
        <begin position="97"/>
        <end position="118"/>
    </location>
</feature>